<organism evidence="1 2">
    <name type="scientific">Carboxydocella sporoproducens DSM 16521</name>
    <dbReference type="NCBI Taxonomy" id="1121270"/>
    <lineage>
        <taxon>Bacteria</taxon>
        <taxon>Bacillati</taxon>
        <taxon>Bacillota</taxon>
        <taxon>Clostridia</taxon>
        <taxon>Eubacteriales</taxon>
        <taxon>Clostridiales Family XVI. Incertae Sedis</taxon>
        <taxon>Carboxydocella</taxon>
    </lineage>
</organism>
<dbReference type="Proteomes" id="UP000189933">
    <property type="component" value="Unassembled WGS sequence"/>
</dbReference>
<keyword evidence="2" id="KW-1185">Reference proteome</keyword>
<evidence type="ECO:0000313" key="2">
    <source>
        <dbReference type="Proteomes" id="UP000189933"/>
    </source>
</evidence>
<keyword evidence="1" id="KW-0808">Transferase</keyword>
<dbReference type="SUPFAM" id="SSF53448">
    <property type="entry name" value="Nucleotide-diphospho-sugar transferases"/>
    <property type="match status" value="1"/>
</dbReference>
<dbReference type="RefSeq" id="WP_159071970.1">
    <property type="nucleotide sequence ID" value="NZ_FUXM01000022.1"/>
</dbReference>
<dbReference type="OrthoDB" id="9805604at2"/>
<dbReference type="Gene3D" id="3.90.550.10">
    <property type="entry name" value="Spore Coat Polysaccharide Biosynthesis Protein SpsA, Chain A"/>
    <property type="match status" value="1"/>
</dbReference>
<dbReference type="InterPro" id="IPR050793">
    <property type="entry name" value="CMP-NeuNAc_synthase"/>
</dbReference>
<dbReference type="CDD" id="cd02513">
    <property type="entry name" value="CMP-NeuAc_Synthase"/>
    <property type="match status" value="1"/>
</dbReference>
<gene>
    <name evidence="1" type="ORF">SAMN02745885_01799</name>
</gene>
<dbReference type="PANTHER" id="PTHR21485">
    <property type="entry name" value="HAD SUPERFAMILY MEMBERS CMAS AND KDSC"/>
    <property type="match status" value="1"/>
</dbReference>
<dbReference type="EMBL" id="FUXM01000022">
    <property type="protein sequence ID" value="SKA07257.1"/>
    <property type="molecule type" value="Genomic_DNA"/>
</dbReference>
<sequence length="236" mass="26544">MTVLGLIPARGGSKRLPGKNIKKFGDKPLIAHTICAGLACKEISRLIVSTEDEEIAAVARAWGAEVPFIRPPQLATDEASSLEVVKHALEFVEQERFFPEYIVLLQPTSPLRESEDISLALQEMRKGQWDLVISLCPSNIHPYWYKTIAVTGEVKPFFDYQGSLRSQDLAPAFRPNGAIYIYRSEFIRRGKSPVRIGAYIMEDWKSIDIDTALDFFLAEKIWEHRGIFKGMSKSGG</sequence>
<dbReference type="Pfam" id="PF02348">
    <property type="entry name" value="CTP_transf_3"/>
    <property type="match status" value="1"/>
</dbReference>
<accession>A0A1T4QUI0</accession>
<reference evidence="2" key="1">
    <citation type="submission" date="2017-02" db="EMBL/GenBank/DDBJ databases">
        <authorList>
            <person name="Varghese N."/>
            <person name="Submissions S."/>
        </authorList>
    </citation>
    <scope>NUCLEOTIDE SEQUENCE [LARGE SCALE GENOMIC DNA]</scope>
    <source>
        <strain evidence="2">DSM 16521</strain>
    </source>
</reference>
<protein>
    <submittedName>
        <fullName evidence="1">N-acylneuraminate cytidylyltransferase</fullName>
    </submittedName>
</protein>
<dbReference type="PANTHER" id="PTHR21485:SF6">
    <property type="entry name" value="N-ACYLNEURAMINATE CYTIDYLYLTRANSFERASE-RELATED"/>
    <property type="match status" value="1"/>
</dbReference>
<dbReference type="InterPro" id="IPR003329">
    <property type="entry name" value="Cytidylyl_trans"/>
</dbReference>
<dbReference type="GO" id="GO:0008781">
    <property type="term" value="F:N-acylneuraminate cytidylyltransferase activity"/>
    <property type="evidence" value="ECO:0007669"/>
    <property type="project" value="TreeGrafter"/>
</dbReference>
<dbReference type="AlphaFoldDB" id="A0A1T4QUI0"/>
<proteinExistence type="predicted"/>
<evidence type="ECO:0000313" key="1">
    <source>
        <dbReference type="EMBL" id="SKA07257.1"/>
    </source>
</evidence>
<keyword evidence="1" id="KW-0548">Nucleotidyltransferase</keyword>
<dbReference type="InterPro" id="IPR029044">
    <property type="entry name" value="Nucleotide-diphossugar_trans"/>
</dbReference>
<name>A0A1T4QUI0_9FIRM</name>